<name>A0A976IJL6_BRELC</name>
<comment type="pathway">
    <text evidence="2">Protein modification; protein glycosylation.</text>
</comment>
<reference evidence="13 14" key="1">
    <citation type="journal article" date="2021" name="Genome Biol.">
        <title>AFLAP: assembly-free linkage analysis pipeline using k-mers from genome sequencing data.</title>
        <authorList>
            <person name="Fletcher K."/>
            <person name="Zhang L."/>
            <person name="Gil J."/>
            <person name="Han R."/>
            <person name="Cavanaugh K."/>
            <person name="Michelmore R."/>
        </authorList>
    </citation>
    <scope>NUCLEOTIDE SEQUENCE [LARGE SCALE GENOMIC DNA]</scope>
    <source>
        <strain evidence="13 14">SF5</strain>
    </source>
</reference>
<evidence type="ECO:0000256" key="6">
    <source>
        <dbReference type="ARBA" id="ARBA00022692"/>
    </source>
</evidence>
<dbReference type="GeneID" id="94343795"/>
<dbReference type="InterPro" id="IPR027791">
    <property type="entry name" value="Galactosyl_T_C"/>
</dbReference>
<keyword evidence="14" id="KW-1185">Reference proteome</keyword>
<dbReference type="RefSeq" id="XP_067822538.1">
    <property type="nucleotide sequence ID" value="XM_067958124.1"/>
</dbReference>
<sequence length="303" mass="35152">MKSKRFASSRETDFHTSEKRQRQACSVPWLETNKVVELRCNFRDTPEKTELPQFSRCSTTDTKRVAVLVPFRDSYPTQKRRAHLDEFVPATFHIFIIEQSLDSRKFNRGKLLNAGFDIARNDYDIFIFHDVDLLPGDELGECYTTVPSVGPMHIARLWERYSDSSTYFGGIVAFTSKHFIKVNGFPNNFWGWGGEDNELYSRVMRKKLVIQAPTSGTIRDLEELNLKEKLVLLRTSRVKCTVKRDLLKEHHRSWKKNGLKNLRYEYVDADAINEYCTKITLKLGLNGHWSDSRSSQEEAIAAD</sequence>
<dbReference type="InterPro" id="IPR029044">
    <property type="entry name" value="Nucleotide-diphossugar_trans"/>
</dbReference>
<comment type="caution">
    <text evidence="13">The sequence shown here is derived from an EMBL/GenBank/DDBJ whole genome shotgun (WGS) entry which is preliminary data.</text>
</comment>
<dbReference type="GO" id="GO:0005975">
    <property type="term" value="P:carbohydrate metabolic process"/>
    <property type="evidence" value="ECO:0007669"/>
    <property type="project" value="InterPro"/>
</dbReference>
<gene>
    <name evidence="13" type="ORF">CCR75_000016</name>
</gene>
<feature type="domain" description="Galactosyltransferase N-terminal" evidence="12">
    <location>
        <begin position="60"/>
        <end position="138"/>
    </location>
</feature>
<evidence type="ECO:0008006" key="15">
    <source>
        <dbReference type="Google" id="ProtNLM"/>
    </source>
</evidence>
<dbReference type="InterPro" id="IPR003859">
    <property type="entry name" value="Galactosyl_T"/>
</dbReference>
<dbReference type="Pfam" id="PF02709">
    <property type="entry name" value="Glyco_transf_7C"/>
    <property type="match status" value="1"/>
</dbReference>
<evidence type="ECO:0000256" key="3">
    <source>
        <dbReference type="ARBA" id="ARBA00005735"/>
    </source>
</evidence>
<dbReference type="OrthoDB" id="10016069at2759"/>
<feature type="domain" description="Galactosyltransferase C-terminal" evidence="11">
    <location>
        <begin position="153"/>
        <end position="217"/>
    </location>
</feature>
<keyword evidence="7" id="KW-0735">Signal-anchor</keyword>
<evidence type="ECO:0000313" key="13">
    <source>
        <dbReference type="EMBL" id="TDH73039.1"/>
    </source>
</evidence>
<organism evidence="13 14">
    <name type="scientific">Bremia lactucae</name>
    <name type="common">Lettuce downy mildew</name>
    <dbReference type="NCBI Taxonomy" id="4779"/>
    <lineage>
        <taxon>Eukaryota</taxon>
        <taxon>Sar</taxon>
        <taxon>Stramenopiles</taxon>
        <taxon>Oomycota</taxon>
        <taxon>Peronosporomycetes</taxon>
        <taxon>Peronosporales</taxon>
        <taxon>Peronosporaceae</taxon>
        <taxon>Bremia</taxon>
    </lineage>
</organism>
<dbReference type="Proteomes" id="UP000294530">
    <property type="component" value="Unassembled WGS sequence"/>
</dbReference>
<dbReference type="AlphaFoldDB" id="A0A976IJL6"/>
<evidence type="ECO:0000256" key="10">
    <source>
        <dbReference type="ARBA" id="ARBA00023180"/>
    </source>
</evidence>
<dbReference type="GO" id="GO:0008378">
    <property type="term" value="F:galactosyltransferase activity"/>
    <property type="evidence" value="ECO:0007669"/>
    <property type="project" value="TreeGrafter"/>
</dbReference>
<dbReference type="PANTHER" id="PTHR19300:SF57">
    <property type="entry name" value="BETA-1,4-N-ACETYLGALACTOSAMINYLTRANSFERASE"/>
    <property type="match status" value="1"/>
</dbReference>
<evidence type="ECO:0000313" key="14">
    <source>
        <dbReference type="Proteomes" id="UP000294530"/>
    </source>
</evidence>
<evidence type="ECO:0000256" key="8">
    <source>
        <dbReference type="ARBA" id="ARBA00022989"/>
    </source>
</evidence>
<dbReference type="Pfam" id="PF13733">
    <property type="entry name" value="Glyco_transf_7N"/>
    <property type="match status" value="1"/>
</dbReference>
<evidence type="ECO:0000256" key="4">
    <source>
        <dbReference type="ARBA" id="ARBA00022676"/>
    </source>
</evidence>
<accession>A0A976IJL6</accession>
<evidence type="ECO:0000256" key="2">
    <source>
        <dbReference type="ARBA" id="ARBA00004922"/>
    </source>
</evidence>
<comment type="similarity">
    <text evidence="3">Belongs to the glycosyltransferase 7 family.</text>
</comment>
<dbReference type="PRINTS" id="PR02050">
    <property type="entry name" value="B14GALTRFASE"/>
</dbReference>
<keyword evidence="8" id="KW-1133">Transmembrane helix</keyword>
<dbReference type="PANTHER" id="PTHR19300">
    <property type="entry name" value="BETA-1,4-GALACTOSYLTRANSFERASE"/>
    <property type="match status" value="1"/>
</dbReference>
<proteinExistence type="inferred from homology"/>
<evidence type="ECO:0000256" key="9">
    <source>
        <dbReference type="ARBA" id="ARBA00023136"/>
    </source>
</evidence>
<evidence type="ECO:0000256" key="7">
    <source>
        <dbReference type="ARBA" id="ARBA00022968"/>
    </source>
</evidence>
<keyword evidence="5" id="KW-0808">Transferase</keyword>
<protein>
    <recommendedName>
        <fullName evidence="15">Beta-1,4-galactosyltransferase</fullName>
    </recommendedName>
</protein>
<keyword evidence="4" id="KW-0328">Glycosyltransferase</keyword>
<dbReference type="InterPro" id="IPR027995">
    <property type="entry name" value="Galactosyl_T_N"/>
</dbReference>
<keyword evidence="6" id="KW-0812">Transmembrane</keyword>
<keyword evidence="9" id="KW-0472">Membrane</keyword>
<evidence type="ECO:0000256" key="1">
    <source>
        <dbReference type="ARBA" id="ARBA00004606"/>
    </source>
</evidence>
<evidence type="ECO:0000259" key="12">
    <source>
        <dbReference type="Pfam" id="PF13733"/>
    </source>
</evidence>
<dbReference type="GO" id="GO:0005794">
    <property type="term" value="C:Golgi apparatus"/>
    <property type="evidence" value="ECO:0007669"/>
    <property type="project" value="TreeGrafter"/>
</dbReference>
<dbReference type="Gene3D" id="3.90.550.10">
    <property type="entry name" value="Spore Coat Polysaccharide Biosynthesis Protein SpsA, Chain A"/>
    <property type="match status" value="1"/>
</dbReference>
<evidence type="ECO:0000256" key="5">
    <source>
        <dbReference type="ARBA" id="ARBA00022679"/>
    </source>
</evidence>
<evidence type="ECO:0000259" key="11">
    <source>
        <dbReference type="Pfam" id="PF02709"/>
    </source>
</evidence>
<dbReference type="GO" id="GO:0016020">
    <property type="term" value="C:membrane"/>
    <property type="evidence" value="ECO:0007669"/>
    <property type="project" value="UniProtKB-SubCell"/>
</dbReference>
<dbReference type="SUPFAM" id="SSF53448">
    <property type="entry name" value="Nucleotide-diphospho-sugar transferases"/>
    <property type="match status" value="1"/>
</dbReference>
<keyword evidence="10" id="KW-0325">Glycoprotein</keyword>
<comment type="subcellular location">
    <subcellularLocation>
        <location evidence="1">Membrane</location>
        <topology evidence="1">Single-pass type II membrane protein</topology>
    </subcellularLocation>
</comment>
<dbReference type="EMBL" id="SHOA02000001">
    <property type="protein sequence ID" value="TDH73039.1"/>
    <property type="molecule type" value="Genomic_DNA"/>
</dbReference>
<dbReference type="KEGG" id="blac:94343795"/>